<dbReference type="PATRIC" id="fig|1423770.3.peg.2032"/>
<evidence type="ECO:0000256" key="2">
    <source>
        <dbReference type="SAM" id="MobiDB-lite"/>
    </source>
</evidence>
<evidence type="ECO:0000313" key="4">
    <source>
        <dbReference type="Proteomes" id="UP000050872"/>
    </source>
</evidence>
<evidence type="ECO:0000313" key="3">
    <source>
        <dbReference type="EMBL" id="KRL44782.1"/>
    </source>
</evidence>
<keyword evidence="1" id="KW-0175">Coiled coil</keyword>
<dbReference type="InterPro" id="IPR027417">
    <property type="entry name" value="P-loop_NTPase"/>
</dbReference>
<sequence>MKLREKLVPVSFHLRNFNNYLSLDINASENGNLTLIGENTAGKTTLANCFFPMLIDGSIATPSFNPAKGTDKLDKATKVRNSSRDSRTFETMLLGWGTGAMKVRTGYSYMLMKSIKRQAIVGIGAYRAVGENRHPTWWFVILSDDPKEKLDFSAVDDEGKSLSKSEFIKRNENSGTEFKIFTAVTDFQNYIAEKLYGFEPHNLNRLATTYRLLASPILTAGSGKVTPILEAMKNAQEEIDNQIIDSVADTQKEVNRKNFTNQRVEHAQKRLHRIKKEIFWCNLNWMQQYIVIPYSKKQQDLENLKSNSEKYQRQYANYSQQLEQLIPLMAQVDQRVSDLKNRKTNQDSIEAQRKDKQNQIALLQKEIDRYQILEERLKQQNLELIDLQQIKSKLKGSFQATEGQIKALLIDLKTDSPVLKDLSTIIDQADYLQVESKFKKYLLEMDQALAKYQAIKKNQANISRDIKIVTEIRENMDSKIDSRTKGLMVSRIKDGLKQDNLDVHEAGAAKMNLQYLELNQKCKLLLEKHADLKEILQQENLFETLKSIAKDLTQQIKQINEINTQLQHQTSLIENLQREININQHDLDENFQDYDIEKQRTILSNYEEQLKRLVIDPDLNAKLAAEQTTQAKYQTQERTWENQKASSRANSESLKEPIAKSTADLEQLSKLCSQDLHNLAPYLVVQDELKNIGQLMEFTHQHKSKIRNNDFKRLSVKISDQIRKSNSNGEDKYALDDIFEERGHGDFASIMRQQKSIDLGDIQVVPFDINEALHLMEQDGIAIKKSLDQLESGNKMAQKAYLLAAVHQISDQYAMVNKYNEMLSHGSTSEQEIRLKVSLQPTSVDQEVIDEARNSNLDQRPKLLEEVKNRLNKLASDTDIQADDFNDEARKLLDIRQWSEFKIWIHRKHSETGHFEEVDDKFVQSGGSGAEKAQAMVLPLLLVPKMILDRSRLTDAPALVMFDEFADKLDPETAKSFAKTIDHFGFNFLATMPGGAQNKILADGVENIAYDVIPPKNRDDGKFHQNQVRQALI</sequence>
<name>A0A0R1QK18_9LACO</name>
<accession>A0A0R1QK18</accession>
<dbReference type="EMBL" id="AZEZ01000032">
    <property type="protein sequence ID" value="KRL44782.1"/>
    <property type="molecule type" value="Genomic_DNA"/>
</dbReference>
<proteinExistence type="predicted"/>
<feature type="region of interest" description="Disordered" evidence="2">
    <location>
        <begin position="630"/>
        <end position="656"/>
    </location>
</feature>
<feature type="coiled-coil region" evidence="1">
    <location>
        <begin position="257"/>
        <end position="321"/>
    </location>
</feature>
<protein>
    <submittedName>
        <fullName evidence="3">Chromosome segregation ATPase</fullName>
    </submittedName>
</protein>
<dbReference type="Pfam" id="PF13558">
    <property type="entry name" value="SbcC_Walker_B"/>
    <property type="match status" value="1"/>
</dbReference>
<reference evidence="3 4" key="1">
    <citation type="journal article" date="2015" name="Genome Announc.">
        <title>Expanding the biotechnology potential of lactobacilli through comparative genomics of 213 strains and associated genera.</title>
        <authorList>
            <person name="Sun Z."/>
            <person name="Harris H.M."/>
            <person name="McCann A."/>
            <person name="Guo C."/>
            <person name="Argimon S."/>
            <person name="Zhang W."/>
            <person name="Yang X."/>
            <person name="Jeffery I.B."/>
            <person name="Cooney J.C."/>
            <person name="Kagawa T.F."/>
            <person name="Liu W."/>
            <person name="Song Y."/>
            <person name="Salvetti E."/>
            <person name="Wrobel A."/>
            <person name="Rasinkangas P."/>
            <person name="Parkhill J."/>
            <person name="Rea M.C."/>
            <person name="O'Sullivan O."/>
            <person name="Ritari J."/>
            <person name="Douillard F.P."/>
            <person name="Paul Ross R."/>
            <person name="Yang R."/>
            <person name="Briner A.E."/>
            <person name="Felis G.E."/>
            <person name="de Vos W.M."/>
            <person name="Barrangou R."/>
            <person name="Klaenhammer T.R."/>
            <person name="Caufield P.W."/>
            <person name="Cui Y."/>
            <person name="Zhang H."/>
            <person name="O'Toole P.W."/>
        </authorList>
    </citation>
    <scope>NUCLEOTIDE SEQUENCE [LARGE SCALE GENOMIC DNA]</scope>
    <source>
        <strain evidence="3 4">DSM 14500</strain>
    </source>
</reference>
<gene>
    <name evidence="3" type="ORF">FD29_GL001979</name>
</gene>
<dbReference type="RefSeq" id="WP_057887613.1">
    <property type="nucleotide sequence ID" value="NZ_AZEZ01000032.1"/>
</dbReference>
<dbReference type="SUPFAM" id="SSF52540">
    <property type="entry name" value="P-loop containing nucleoside triphosphate hydrolases"/>
    <property type="match status" value="1"/>
</dbReference>
<evidence type="ECO:0000256" key="1">
    <source>
        <dbReference type="SAM" id="Coils"/>
    </source>
</evidence>
<dbReference type="STRING" id="1423770.FD29_GL001979"/>
<feature type="coiled-coil region" evidence="1">
    <location>
        <begin position="346"/>
        <end position="390"/>
    </location>
</feature>
<comment type="caution">
    <text evidence="3">The sequence shown here is derived from an EMBL/GenBank/DDBJ whole genome shotgun (WGS) entry which is preliminary data.</text>
</comment>
<dbReference type="AlphaFoldDB" id="A0A0R1QK18"/>
<organism evidence="3 4">
    <name type="scientific">Companilactobacillus mindensis DSM 14500</name>
    <dbReference type="NCBI Taxonomy" id="1423770"/>
    <lineage>
        <taxon>Bacteria</taxon>
        <taxon>Bacillati</taxon>
        <taxon>Bacillota</taxon>
        <taxon>Bacilli</taxon>
        <taxon>Lactobacillales</taxon>
        <taxon>Lactobacillaceae</taxon>
        <taxon>Companilactobacillus</taxon>
    </lineage>
</organism>
<keyword evidence="4" id="KW-1185">Reference proteome</keyword>
<feature type="compositionally biased region" description="Polar residues" evidence="2">
    <location>
        <begin position="630"/>
        <end position="652"/>
    </location>
</feature>
<feature type="coiled-coil region" evidence="1">
    <location>
        <begin position="549"/>
        <end position="616"/>
    </location>
</feature>
<dbReference type="Proteomes" id="UP000050872">
    <property type="component" value="Unassembled WGS sequence"/>
</dbReference>